<keyword evidence="1" id="KW-0812">Transmembrane</keyword>
<protein>
    <submittedName>
        <fullName evidence="2">Uncharacterized protein</fullName>
    </submittedName>
</protein>
<dbReference type="PATRIC" id="fig|2064.6.peg.3712"/>
<keyword evidence="3" id="KW-1185">Reference proteome</keyword>
<evidence type="ECO:0000256" key="1">
    <source>
        <dbReference type="SAM" id="Phobius"/>
    </source>
</evidence>
<organism evidence="2 3">
    <name type="scientific">Kitasatospora griseola</name>
    <name type="common">Streptomyces griseolosporeus</name>
    <dbReference type="NCBI Taxonomy" id="2064"/>
    <lineage>
        <taxon>Bacteria</taxon>
        <taxon>Bacillati</taxon>
        <taxon>Actinomycetota</taxon>
        <taxon>Actinomycetes</taxon>
        <taxon>Kitasatosporales</taxon>
        <taxon>Streptomycetaceae</taxon>
        <taxon>Kitasatospora</taxon>
    </lineage>
</organism>
<keyword evidence="1" id="KW-1133">Transmembrane helix</keyword>
<reference evidence="2 3" key="1">
    <citation type="submission" date="2015-02" db="EMBL/GenBank/DDBJ databases">
        <title>Draft genome sequence of Kitasatospora griseola MF730-N6, a bafilomycin, terpentecin and satosporin producer.</title>
        <authorList>
            <person name="Arens J.C."/>
            <person name="Haltli B."/>
            <person name="Kerr R.G."/>
        </authorList>
    </citation>
    <scope>NUCLEOTIDE SEQUENCE [LARGE SCALE GENOMIC DNA]</scope>
    <source>
        <strain evidence="2 3">MF730-N6</strain>
    </source>
</reference>
<dbReference type="RefSeq" id="WP_152645047.1">
    <property type="nucleotide sequence ID" value="NZ_JXZB01000002.1"/>
</dbReference>
<gene>
    <name evidence="2" type="ORF">TR51_17305</name>
</gene>
<keyword evidence="1" id="KW-0472">Membrane</keyword>
<feature type="transmembrane region" description="Helical" evidence="1">
    <location>
        <begin position="29"/>
        <end position="47"/>
    </location>
</feature>
<proteinExistence type="predicted"/>
<sequence length="245" mass="25850">MTIQGEAPAGAAEDLPVTGHRAVGERRRLAALWSVVTVLAAGGVWVVSTPHPGDILPGLGPTSSLPATVAAAPGQVAKPLTEAQAFNSERYFPAQRGYDYDQFKAHRTAARDGADCQGVQNDKSRNLLDKLDCQAWLGVALTRNDQPVITSITVLRFADPGAAARAAQAVRDHAAEFEFTFPDGVVAPAAGVKPMTAIRVETVGHHITVIAARYADQRPGDHPDDLLTASARSAAAIAGQPFMWM</sequence>
<evidence type="ECO:0000313" key="2">
    <source>
        <dbReference type="EMBL" id="KIQ65587.1"/>
    </source>
</evidence>
<comment type="caution">
    <text evidence="2">The sequence shown here is derived from an EMBL/GenBank/DDBJ whole genome shotgun (WGS) entry which is preliminary data.</text>
</comment>
<dbReference type="Proteomes" id="UP000032066">
    <property type="component" value="Unassembled WGS sequence"/>
</dbReference>
<dbReference type="EMBL" id="JXZB01000002">
    <property type="protein sequence ID" value="KIQ65587.1"/>
    <property type="molecule type" value="Genomic_DNA"/>
</dbReference>
<name>A0A0D0PZ52_KITGR</name>
<dbReference type="OrthoDB" id="3868232at2"/>
<accession>A0A0D0PZ52</accession>
<dbReference type="AlphaFoldDB" id="A0A0D0PZ52"/>
<evidence type="ECO:0000313" key="3">
    <source>
        <dbReference type="Proteomes" id="UP000032066"/>
    </source>
</evidence>